<reference evidence="2 3" key="1">
    <citation type="journal article" date="2016" name="Mol. Biol. Evol.">
        <title>Comparative Genomics of Early-Diverging Mushroom-Forming Fungi Provides Insights into the Origins of Lignocellulose Decay Capabilities.</title>
        <authorList>
            <person name="Nagy L.G."/>
            <person name="Riley R."/>
            <person name="Tritt A."/>
            <person name="Adam C."/>
            <person name="Daum C."/>
            <person name="Floudas D."/>
            <person name="Sun H."/>
            <person name="Yadav J.S."/>
            <person name="Pangilinan J."/>
            <person name="Larsson K.H."/>
            <person name="Matsuura K."/>
            <person name="Barry K."/>
            <person name="Labutti K."/>
            <person name="Kuo R."/>
            <person name="Ohm R.A."/>
            <person name="Bhattacharya S.S."/>
            <person name="Shirouzu T."/>
            <person name="Yoshinaga Y."/>
            <person name="Martin F.M."/>
            <person name="Grigoriev I.V."/>
            <person name="Hibbett D.S."/>
        </authorList>
    </citation>
    <scope>NUCLEOTIDE SEQUENCE [LARGE SCALE GENOMIC DNA]</scope>
    <source>
        <strain evidence="2 3">TUFC12733</strain>
    </source>
</reference>
<keyword evidence="1" id="KW-0812">Transmembrane</keyword>
<evidence type="ECO:0000313" key="3">
    <source>
        <dbReference type="Proteomes" id="UP000076738"/>
    </source>
</evidence>
<keyword evidence="3" id="KW-1185">Reference proteome</keyword>
<accession>A0A167HJH6</accession>
<feature type="transmembrane region" description="Helical" evidence="1">
    <location>
        <begin position="198"/>
        <end position="222"/>
    </location>
</feature>
<dbReference type="EMBL" id="KV417319">
    <property type="protein sequence ID" value="KZO91702.1"/>
    <property type="molecule type" value="Genomic_DNA"/>
</dbReference>
<gene>
    <name evidence="2" type="ORF">CALVIDRAFT_558003</name>
</gene>
<organism evidence="2 3">
    <name type="scientific">Calocera viscosa (strain TUFC12733)</name>
    <dbReference type="NCBI Taxonomy" id="1330018"/>
    <lineage>
        <taxon>Eukaryota</taxon>
        <taxon>Fungi</taxon>
        <taxon>Dikarya</taxon>
        <taxon>Basidiomycota</taxon>
        <taxon>Agaricomycotina</taxon>
        <taxon>Dacrymycetes</taxon>
        <taxon>Dacrymycetales</taxon>
        <taxon>Dacrymycetaceae</taxon>
        <taxon>Calocera</taxon>
    </lineage>
</organism>
<evidence type="ECO:0000313" key="2">
    <source>
        <dbReference type="EMBL" id="KZO91702.1"/>
    </source>
</evidence>
<name>A0A167HJH6_CALVF</name>
<keyword evidence="1" id="KW-1133">Transmembrane helix</keyword>
<dbReference type="AlphaFoldDB" id="A0A167HJH6"/>
<feature type="transmembrane region" description="Helical" evidence="1">
    <location>
        <begin position="146"/>
        <end position="164"/>
    </location>
</feature>
<dbReference type="OrthoDB" id="10500907at2759"/>
<proteinExistence type="predicted"/>
<protein>
    <submittedName>
        <fullName evidence="2">Uncharacterized protein</fullName>
    </submittedName>
</protein>
<evidence type="ECO:0000256" key="1">
    <source>
        <dbReference type="SAM" id="Phobius"/>
    </source>
</evidence>
<feature type="transmembrane region" description="Helical" evidence="1">
    <location>
        <begin position="170"/>
        <end position="191"/>
    </location>
</feature>
<keyword evidence="1" id="KW-0472">Membrane</keyword>
<dbReference type="Proteomes" id="UP000076738">
    <property type="component" value="Unassembled WGS sequence"/>
</dbReference>
<sequence length="224" mass="23397">MAPVLPRDLSIPSAAEQLLRSSEHIGNDLAFLRMQEEDAPTAYLVADLEDLNGLELEKSGGTDDMLVEVPILSDGIPTLPNPEDLPTADEIVRAIQDWFVQLFQNLSGVGSGISDFLMRYGKLIGDNIGSAAGQVEEFVRAHPREIALAVGGVLLTVAAAIFASPALLGIIGLGLAGPVAGGLFAVLQSIAMTGGIVLALNVQIFAVLACIIGLGLILYSFLHG</sequence>